<feature type="domain" description="LYR motif-containing protein Cup1-like N-terminal" evidence="2">
    <location>
        <begin position="41"/>
        <end position="126"/>
    </location>
</feature>
<feature type="region of interest" description="Disordered" evidence="1">
    <location>
        <begin position="279"/>
        <end position="305"/>
    </location>
</feature>
<reference evidence="3 4" key="1">
    <citation type="journal article" date="2016" name="Mol. Biol. Evol.">
        <title>Comparative Genomics of Early-Diverging Mushroom-Forming Fungi Provides Insights into the Origins of Lignocellulose Decay Capabilities.</title>
        <authorList>
            <person name="Nagy L.G."/>
            <person name="Riley R."/>
            <person name="Tritt A."/>
            <person name="Adam C."/>
            <person name="Daum C."/>
            <person name="Floudas D."/>
            <person name="Sun H."/>
            <person name="Yadav J.S."/>
            <person name="Pangilinan J."/>
            <person name="Larsson K.H."/>
            <person name="Matsuura K."/>
            <person name="Barry K."/>
            <person name="Labutti K."/>
            <person name="Kuo R."/>
            <person name="Ohm R.A."/>
            <person name="Bhattacharya S.S."/>
            <person name="Shirouzu T."/>
            <person name="Yoshinaga Y."/>
            <person name="Martin F.M."/>
            <person name="Grigoriev I.V."/>
            <person name="Hibbett D.S."/>
        </authorList>
    </citation>
    <scope>NUCLEOTIDE SEQUENCE [LARGE SCALE GENOMIC DNA]</scope>
    <source>
        <strain evidence="3 4">TUFC12733</strain>
    </source>
</reference>
<dbReference type="Pfam" id="PF20263">
    <property type="entry name" value="LYRM2-like"/>
    <property type="match status" value="1"/>
</dbReference>
<dbReference type="InterPro" id="IPR046896">
    <property type="entry name" value="Cup1-like_N"/>
</dbReference>
<evidence type="ECO:0000313" key="3">
    <source>
        <dbReference type="EMBL" id="KZO92782.1"/>
    </source>
</evidence>
<protein>
    <recommendedName>
        <fullName evidence="2">LYR motif-containing protein Cup1-like N-terminal domain-containing protein</fullName>
    </recommendedName>
</protein>
<dbReference type="AlphaFoldDB" id="A0A167IMC7"/>
<proteinExistence type="predicted"/>
<sequence>MSDPLHIQLIQKRLVRIGAIPKPKTIPIQLSSYQRYQTLALYRSMLKETRKIKYDRHLHEWFSNWIRSSFKKNRVVTSEDSLQTKLRRANRELRCLRSLNEGSASDLHRALRYAYGRVGPLRHEILQHIMAQPSPPTPPLIKGNPRSAPPRYPPILAHLLTNHHHTTDQPVRPKRLESPPSLSPRADPTSEDAHLYGPLSKRRENNIRWRYYGELVNQVHVPLGSIGGPYQVVGIAPDAIERLERLAMGTGDDGSKLGRSVRRAYSRILGATPITRYHHGATDTDGHDAGVLSTEKENASNDENKTQVGRRDYASRLSPLAVQPNTRGGLVRSSHSLPSWAERWLQKASVMETKETRRTAEVEPLRKLRRKMLIAMWAALSECRALDDCIVGL</sequence>
<name>A0A167IMC7_CALVF</name>
<dbReference type="CDD" id="cd20273">
    <property type="entry name" value="Complex1_LYR_unchar"/>
    <property type="match status" value="1"/>
</dbReference>
<dbReference type="OrthoDB" id="198652at2759"/>
<dbReference type="Proteomes" id="UP000076738">
    <property type="component" value="Unassembled WGS sequence"/>
</dbReference>
<accession>A0A167IMC7</accession>
<keyword evidence="4" id="KW-1185">Reference proteome</keyword>
<gene>
    <name evidence="3" type="ORF">CALVIDRAFT_540667</name>
</gene>
<feature type="region of interest" description="Disordered" evidence="1">
    <location>
        <begin position="131"/>
        <end position="199"/>
    </location>
</feature>
<feature type="compositionally biased region" description="Basic and acidic residues" evidence="1">
    <location>
        <begin position="280"/>
        <end position="305"/>
    </location>
</feature>
<evidence type="ECO:0000256" key="1">
    <source>
        <dbReference type="SAM" id="MobiDB-lite"/>
    </source>
</evidence>
<organism evidence="3 4">
    <name type="scientific">Calocera viscosa (strain TUFC12733)</name>
    <dbReference type="NCBI Taxonomy" id="1330018"/>
    <lineage>
        <taxon>Eukaryota</taxon>
        <taxon>Fungi</taxon>
        <taxon>Dikarya</taxon>
        <taxon>Basidiomycota</taxon>
        <taxon>Agaricomycotina</taxon>
        <taxon>Dacrymycetes</taxon>
        <taxon>Dacrymycetales</taxon>
        <taxon>Dacrymycetaceae</taxon>
        <taxon>Calocera</taxon>
    </lineage>
</organism>
<evidence type="ECO:0000313" key="4">
    <source>
        <dbReference type="Proteomes" id="UP000076738"/>
    </source>
</evidence>
<dbReference type="EMBL" id="KV417307">
    <property type="protein sequence ID" value="KZO92782.1"/>
    <property type="molecule type" value="Genomic_DNA"/>
</dbReference>
<evidence type="ECO:0000259" key="2">
    <source>
        <dbReference type="Pfam" id="PF20263"/>
    </source>
</evidence>